<dbReference type="KEGG" id="dpx:DAPPUDRAFT_115556"/>
<keyword evidence="2" id="KW-1185">Reference proteome</keyword>
<dbReference type="PANTHER" id="PTHR33173:SF2">
    <property type="entry name" value="MYND-TYPE DOMAIN-CONTAINING PROTEIN"/>
    <property type="match status" value="1"/>
</dbReference>
<name>E9HLS7_DAPPU</name>
<dbReference type="OrthoDB" id="10675481at2759"/>
<dbReference type="InParanoid" id="E9HLS7"/>
<organism evidence="1 2">
    <name type="scientific">Daphnia pulex</name>
    <name type="common">Water flea</name>
    <dbReference type="NCBI Taxonomy" id="6669"/>
    <lineage>
        <taxon>Eukaryota</taxon>
        <taxon>Metazoa</taxon>
        <taxon>Ecdysozoa</taxon>
        <taxon>Arthropoda</taxon>
        <taxon>Crustacea</taxon>
        <taxon>Branchiopoda</taxon>
        <taxon>Diplostraca</taxon>
        <taxon>Cladocera</taxon>
        <taxon>Anomopoda</taxon>
        <taxon>Daphniidae</taxon>
        <taxon>Daphnia</taxon>
    </lineage>
</organism>
<gene>
    <name evidence="1" type="ORF">DAPPUDRAFT_115556</name>
</gene>
<evidence type="ECO:0000313" key="2">
    <source>
        <dbReference type="Proteomes" id="UP000000305"/>
    </source>
</evidence>
<dbReference type="EMBL" id="GL732681">
    <property type="protein sequence ID" value="EFX67285.1"/>
    <property type="molecule type" value="Genomic_DNA"/>
</dbReference>
<sequence>MKVVRKTPEFSKKVKISCIYKFLVVGNPQKLVPFLTVTFTLLDFLIHRCRKADAHIRLTSLGSADNIVYPRHIKNQERYGSLSEETYLCDTLPSLDEIKNTMEKAGVDAKMELEALMGVCLGDSDDKIFNFDARLAFKLSESLEAPTPTDDDAFEFDECEEVACEGEDTFNFIDSYEKSLLKSIEGAQLTDYSSLLESRLIKYCEKEKEKPVRDTDQEILSSPFIVITREDGAVVTFKKQTIVWLCENGVKKQSNDRLKRVTQSSNFLLAQKLIINFPEKRKIRIGDWCMFKSDVTGRGKKKKQRVLVGRALSFMLMSGGKNEMKQIIYNWDGEKNVGAQ</sequence>
<dbReference type="AlphaFoldDB" id="E9HLS7"/>
<protein>
    <submittedName>
        <fullName evidence="1">Uncharacterized protein</fullName>
    </submittedName>
</protein>
<dbReference type="Proteomes" id="UP000000305">
    <property type="component" value="Unassembled WGS sequence"/>
</dbReference>
<proteinExistence type="predicted"/>
<dbReference type="PhylomeDB" id="E9HLS7"/>
<dbReference type="PANTHER" id="PTHR33173">
    <property type="match status" value="1"/>
</dbReference>
<evidence type="ECO:0000313" key="1">
    <source>
        <dbReference type="EMBL" id="EFX67285.1"/>
    </source>
</evidence>
<accession>E9HLS7</accession>
<reference evidence="1 2" key="1">
    <citation type="journal article" date="2011" name="Science">
        <title>The ecoresponsive genome of Daphnia pulex.</title>
        <authorList>
            <person name="Colbourne J.K."/>
            <person name="Pfrender M.E."/>
            <person name="Gilbert D."/>
            <person name="Thomas W.K."/>
            <person name="Tucker A."/>
            <person name="Oakley T.H."/>
            <person name="Tokishita S."/>
            <person name="Aerts A."/>
            <person name="Arnold G.J."/>
            <person name="Basu M.K."/>
            <person name="Bauer D.J."/>
            <person name="Caceres C.E."/>
            <person name="Carmel L."/>
            <person name="Casola C."/>
            <person name="Choi J.H."/>
            <person name="Detter J.C."/>
            <person name="Dong Q."/>
            <person name="Dusheyko S."/>
            <person name="Eads B.D."/>
            <person name="Frohlich T."/>
            <person name="Geiler-Samerotte K.A."/>
            <person name="Gerlach D."/>
            <person name="Hatcher P."/>
            <person name="Jogdeo S."/>
            <person name="Krijgsveld J."/>
            <person name="Kriventseva E.V."/>
            <person name="Kultz D."/>
            <person name="Laforsch C."/>
            <person name="Lindquist E."/>
            <person name="Lopez J."/>
            <person name="Manak J.R."/>
            <person name="Muller J."/>
            <person name="Pangilinan J."/>
            <person name="Patwardhan R.P."/>
            <person name="Pitluck S."/>
            <person name="Pritham E.J."/>
            <person name="Rechtsteiner A."/>
            <person name="Rho M."/>
            <person name="Rogozin I.B."/>
            <person name="Sakarya O."/>
            <person name="Salamov A."/>
            <person name="Schaack S."/>
            <person name="Shapiro H."/>
            <person name="Shiga Y."/>
            <person name="Skalitzky C."/>
            <person name="Smith Z."/>
            <person name="Souvorov A."/>
            <person name="Sung W."/>
            <person name="Tang Z."/>
            <person name="Tsuchiya D."/>
            <person name="Tu H."/>
            <person name="Vos H."/>
            <person name="Wang M."/>
            <person name="Wolf Y.I."/>
            <person name="Yamagata H."/>
            <person name="Yamada T."/>
            <person name="Ye Y."/>
            <person name="Shaw J.R."/>
            <person name="Andrews J."/>
            <person name="Crease T.J."/>
            <person name="Tang H."/>
            <person name="Lucas S.M."/>
            <person name="Robertson H.M."/>
            <person name="Bork P."/>
            <person name="Koonin E.V."/>
            <person name="Zdobnov E.M."/>
            <person name="Grigoriev I.V."/>
            <person name="Lynch M."/>
            <person name="Boore J.L."/>
        </authorList>
    </citation>
    <scope>NUCLEOTIDE SEQUENCE [LARGE SCALE GENOMIC DNA]</scope>
</reference>
<dbReference type="HOGENOM" id="CLU_817001_0_0_1"/>